<dbReference type="AlphaFoldDB" id="A0A3S0PGF9"/>
<dbReference type="EMBL" id="RYYV01000016">
    <property type="protein sequence ID" value="RUL72165.1"/>
    <property type="molecule type" value="Genomic_DNA"/>
</dbReference>
<accession>A0A3S0PGF9</accession>
<sequence length="219" mass="23909">MNTFALIRLLRRSVIFAAILVGGVGCTNGMFVESKDITKGAVWNFDIGMSKQQVLEIAQRNHVHAIRPILNAAPDYSYLNLGALVAPGNGRAMELDDGHGLKVVYTIAHCKVSRRSVLGDSSPPSSISVGDSSEDFVVNMRKMLSGDHALSVHEIVSSDNGSWFVIDKPDNNEYGALGSYDIWSFEVGSIKPAGAEFVVYFSEGSVVRIAYKRPRMRVE</sequence>
<proteinExistence type="predicted"/>
<dbReference type="RefSeq" id="WP_126686124.1">
    <property type="nucleotide sequence ID" value="NZ_RYYV01000016.1"/>
</dbReference>
<evidence type="ECO:0000313" key="2">
    <source>
        <dbReference type="Proteomes" id="UP000274358"/>
    </source>
</evidence>
<comment type="caution">
    <text evidence="1">The sequence shown here is derived from an EMBL/GenBank/DDBJ whole genome shotgun (WGS) entry which is preliminary data.</text>
</comment>
<evidence type="ECO:0000313" key="1">
    <source>
        <dbReference type="EMBL" id="RUL72165.1"/>
    </source>
</evidence>
<keyword evidence="2" id="KW-1185">Reference proteome</keyword>
<name>A0A3S0PGF9_9GAMM</name>
<reference evidence="1 2" key="1">
    <citation type="submission" date="2018-12" db="EMBL/GenBank/DDBJ databases">
        <title>Dyella dinghuensis sp. nov. DHOA06 and Dyella choica sp. nov. 4M-K27, isolated from forest soil.</title>
        <authorList>
            <person name="Qiu L.-H."/>
            <person name="Gao Z.-H."/>
        </authorList>
    </citation>
    <scope>NUCLEOTIDE SEQUENCE [LARGE SCALE GENOMIC DNA]</scope>
    <source>
        <strain evidence="1 2">4M-K27</strain>
    </source>
</reference>
<organism evidence="1 2">
    <name type="scientific">Dyella choica</name>
    <dbReference type="NCBI Taxonomy" id="1927959"/>
    <lineage>
        <taxon>Bacteria</taxon>
        <taxon>Pseudomonadati</taxon>
        <taxon>Pseudomonadota</taxon>
        <taxon>Gammaproteobacteria</taxon>
        <taxon>Lysobacterales</taxon>
        <taxon>Rhodanobacteraceae</taxon>
        <taxon>Dyella</taxon>
    </lineage>
</organism>
<dbReference type="Proteomes" id="UP000274358">
    <property type="component" value="Unassembled WGS sequence"/>
</dbReference>
<gene>
    <name evidence="1" type="ORF">EKH80_17725</name>
</gene>
<protein>
    <submittedName>
        <fullName evidence="1">Uncharacterized protein</fullName>
    </submittedName>
</protein>
<dbReference type="OrthoDB" id="9979330at2"/>